<feature type="transmembrane region" description="Helical" evidence="14">
    <location>
        <begin position="176"/>
        <end position="196"/>
    </location>
</feature>
<dbReference type="EMBL" id="QEAS01000009">
    <property type="protein sequence ID" value="PWG80461.1"/>
    <property type="molecule type" value="Genomic_DNA"/>
</dbReference>
<evidence type="ECO:0000256" key="5">
    <source>
        <dbReference type="ARBA" id="ARBA00022475"/>
    </source>
</evidence>
<dbReference type="NCBIfam" id="NF033480">
    <property type="entry name" value="bifunc_MprF"/>
    <property type="match status" value="1"/>
</dbReference>
<feature type="transmembrane region" description="Helical" evidence="14">
    <location>
        <begin position="26"/>
        <end position="44"/>
    </location>
</feature>
<feature type="transmembrane region" description="Helical" evidence="14">
    <location>
        <begin position="261"/>
        <end position="281"/>
    </location>
</feature>
<dbReference type="PANTHER" id="PTHR34697">
    <property type="entry name" value="PHOSPHATIDYLGLYCEROL LYSYLTRANSFERASE"/>
    <property type="match status" value="1"/>
</dbReference>
<keyword evidence="8 14" id="KW-1133">Transmembrane helix</keyword>
<dbReference type="RefSeq" id="WP_109416168.1">
    <property type="nucleotide sequence ID" value="NZ_QEAS01000009.1"/>
</dbReference>
<dbReference type="SUPFAM" id="SSF55729">
    <property type="entry name" value="Acyl-CoA N-acyltransferases (Nat)"/>
    <property type="match status" value="1"/>
</dbReference>
<feature type="transmembrane region" description="Helical" evidence="14">
    <location>
        <begin position="521"/>
        <end position="541"/>
    </location>
</feature>
<reference evidence="16 17" key="1">
    <citation type="submission" date="2018-04" db="EMBL/GenBank/DDBJ databases">
        <title>Pedobacter chongqingensis sp. nov., isolated from a rottenly hemp rope.</title>
        <authorList>
            <person name="Cai Y."/>
        </authorList>
    </citation>
    <scope>NUCLEOTIDE SEQUENCE [LARGE SCALE GENOMIC DNA]</scope>
    <source>
        <strain evidence="16 17">FJ4-8</strain>
    </source>
</reference>
<feature type="transmembrane region" description="Helical" evidence="14">
    <location>
        <begin position="344"/>
        <end position="362"/>
    </location>
</feature>
<evidence type="ECO:0000256" key="10">
    <source>
        <dbReference type="ARBA" id="ARBA00023136"/>
    </source>
</evidence>
<protein>
    <recommendedName>
        <fullName evidence="4">Phosphatidylglycerol lysyltransferase</fullName>
        <ecNumber evidence="3">2.3.2.3</ecNumber>
    </recommendedName>
    <alternativeName>
        <fullName evidence="12">Lysylphosphatidylglycerol synthase</fullName>
    </alternativeName>
</protein>
<accession>A0A2U2PGD5</accession>
<dbReference type="GO" id="GO:0006629">
    <property type="term" value="P:lipid metabolic process"/>
    <property type="evidence" value="ECO:0007669"/>
    <property type="project" value="UniProtKB-KW"/>
</dbReference>
<evidence type="ECO:0000259" key="15">
    <source>
        <dbReference type="Pfam" id="PF09924"/>
    </source>
</evidence>
<keyword evidence="9" id="KW-0443">Lipid metabolism</keyword>
<feature type="transmembrane region" description="Helical" evidence="14">
    <location>
        <begin position="406"/>
        <end position="425"/>
    </location>
</feature>
<dbReference type="PANTHER" id="PTHR34697:SF2">
    <property type="entry name" value="PHOSPHATIDYLGLYCEROL LYSYLTRANSFERASE"/>
    <property type="match status" value="1"/>
</dbReference>
<evidence type="ECO:0000256" key="3">
    <source>
        <dbReference type="ARBA" id="ARBA00012014"/>
    </source>
</evidence>
<dbReference type="GO" id="GO:0055091">
    <property type="term" value="P:phospholipid homeostasis"/>
    <property type="evidence" value="ECO:0007669"/>
    <property type="project" value="TreeGrafter"/>
</dbReference>
<evidence type="ECO:0000256" key="4">
    <source>
        <dbReference type="ARBA" id="ARBA00021546"/>
    </source>
</evidence>
<feature type="transmembrane region" description="Helical" evidence="14">
    <location>
        <begin position="65"/>
        <end position="88"/>
    </location>
</feature>
<evidence type="ECO:0000256" key="2">
    <source>
        <dbReference type="ARBA" id="ARBA00008627"/>
    </source>
</evidence>
<comment type="caution">
    <text evidence="16">The sequence shown here is derived from an EMBL/GenBank/DDBJ whole genome shotgun (WGS) entry which is preliminary data.</text>
</comment>
<feature type="transmembrane region" description="Helical" evidence="14">
    <location>
        <begin position="108"/>
        <end position="127"/>
    </location>
</feature>
<dbReference type="InterPro" id="IPR024320">
    <property type="entry name" value="LPG_synthase_C"/>
</dbReference>
<evidence type="ECO:0000256" key="9">
    <source>
        <dbReference type="ARBA" id="ARBA00023098"/>
    </source>
</evidence>
<feature type="transmembrane region" description="Helical" evidence="14">
    <location>
        <begin position="460"/>
        <end position="481"/>
    </location>
</feature>
<dbReference type="InterPro" id="IPR016181">
    <property type="entry name" value="Acyl_CoA_acyltransferase"/>
</dbReference>
<dbReference type="InterPro" id="IPR051211">
    <property type="entry name" value="PG_lysyltransferase"/>
</dbReference>
<feature type="transmembrane region" description="Helical" evidence="14">
    <location>
        <begin position="382"/>
        <end position="399"/>
    </location>
</feature>
<proteinExistence type="inferred from homology"/>
<keyword evidence="6" id="KW-0808">Transferase</keyword>
<feature type="transmembrane region" description="Helical" evidence="14">
    <location>
        <begin position="139"/>
        <end position="164"/>
    </location>
</feature>
<evidence type="ECO:0000256" key="8">
    <source>
        <dbReference type="ARBA" id="ARBA00022989"/>
    </source>
</evidence>
<evidence type="ECO:0000256" key="13">
    <source>
        <dbReference type="ARBA" id="ARBA00047540"/>
    </source>
</evidence>
<dbReference type="GO" id="GO:0050071">
    <property type="term" value="F:phosphatidylglycerol lysyltransferase activity"/>
    <property type="evidence" value="ECO:0007669"/>
    <property type="project" value="UniProtKB-EC"/>
</dbReference>
<comment type="similarity">
    <text evidence="2">Belongs to the LPG synthase family.</text>
</comment>
<feature type="transmembrane region" description="Helical" evidence="14">
    <location>
        <begin position="431"/>
        <end position="448"/>
    </location>
</feature>
<organism evidence="16 17">
    <name type="scientific">Pararcticibacter amylolyticus</name>
    <dbReference type="NCBI Taxonomy" id="2173175"/>
    <lineage>
        <taxon>Bacteria</taxon>
        <taxon>Pseudomonadati</taxon>
        <taxon>Bacteroidota</taxon>
        <taxon>Sphingobacteriia</taxon>
        <taxon>Sphingobacteriales</taxon>
        <taxon>Sphingobacteriaceae</taxon>
        <taxon>Pararcticibacter</taxon>
    </lineage>
</organism>
<name>A0A2U2PGD5_9SPHI</name>
<keyword evidence="17" id="KW-1185">Reference proteome</keyword>
<evidence type="ECO:0000313" key="16">
    <source>
        <dbReference type="EMBL" id="PWG80461.1"/>
    </source>
</evidence>
<sequence>MRFSGKDTITALREKSVPFLRENVKIISQFIFTIFFIGVGIWFIKHERAELVQVQAVLASSSLQWLAAGIILTIVYIVLQGLMYVASFRAIGSQVNLYDAIVLFLKRNFISVFLPAGGISSLAFFTGDIERKGVSKSQIHFASSVYGFVGIFSVIIVALPAFLYGLFQKSVGKGEWFALASVIILIVVLTAVYRSIMSQGKVYNWLIKIAPSSVVLLDDLRSNKIERKGFLVTILYSILIEFAGIAHLYIAMLALDFEPSVLAAVFGYIISVIFLIVSPFLRGLGAIEVSMAYILTRFGFSEVQAIAVTFLYRFLEFWLPLLAGALSFLLKINRLLMRVLPASFLLFLGVVNIVSVLTPTITTRVRFLKGILGPEVIEISNYFVLAAGLFLLVTAAFMLKGLRTAWYFAVVLSLISIAGNITKAIDYEEAIVAIVVLVVLIVSRKEYYIRTNPRLRNTGIQTTLLSIAAVLLYGIIGFYFLDRKHFDTDFSLFQSFRYTLESYFLLESNDLIPRDSFAQNFLYSINISGFLSFAFLLYTLIRPYVLKSTSSADEFNRAKELLDKYGNSSSDYFKTYFDKLIYFPESLDAFISYRISGNFAVVLDDPIAADEQQMSACIAEFDRYCYNNGLKSIYYRVPESSLNIYRDLGKKALFLGQEGVVDLVNFSLQGGSKKSMRNALKKVSDRGYQAVVYHPPLKDGLLQRLKAVSDEWLEETGRKEIIFSQGMFIEEELKEQVVITVESPEEKIVAFLNVIPDYVKGEGTYDLIRKTADAPNGVMDFILIELFNYLKNEGYEAVNLGFAPLAGMDTARTFPEKSMKFAYEKIRSFSHYKGLREYKEKFEPVWCNKYLIYNQDYDLFQMPALLSKVIKP</sequence>
<evidence type="ECO:0000313" key="17">
    <source>
        <dbReference type="Proteomes" id="UP000245647"/>
    </source>
</evidence>
<dbReference type="EC" id="2.3.2.3" evidence="3"/>
<evidence type="ECO:0000256" key="12">
    <source>
        <dbReference type="ARBA" id="ARBA00031899"/>
    </source>
</evidence>
<keyword evidence="10 14" id="KW-0472">Membrane</keyword>
<dbReference type="InterPro" id="IPR022791">
    <property type="entry name" value="L-PG_synthase/AglD"/>
</dbReference>
<feature type="transmembrane region" description="Helical" evidence="14">
    <location>
        <begin position="230"/>
        <end position="255"/>
    </location>
</feature>
<evidence type="ECO:0000256" key="7">
    <source>
        <dbReference type="ARBA" id="ARBA00022692"/>
    </source>
</evidence>
<dbReference type="Pfam" id="PF03706">
    <property type="entry name" value="LPG_synthase_TM"/>
    <property type="match status" value="1"/>
</dbReference>
<evidence type="ECO:0000256" key="14">
    <source>
        <dbReference type="SAM" id="Phobius"/>
    </source>
</evidence>
<gene>
    <name evidence="16" type="primary">mprF</name>
    <name evidence="16" type="ORF">DDR33_12745</name>
</gene>
<evidence type="ECO:0000256" key="11">
    <source>
        <dbReference type="ARBA" id="ARBA00023251"/>
    </source>
</evidence>
<keyword evidence="11" id="KW-0046">Antibiotic resistance</keyword>
<dbReference type="GO" id="GO:0005886">
    <property type="term" value="C:plasma membrane"/>
    <property type="evidence" value="ECO:0007669"/>
    <property type="project" value="UniProtKB-SubCell"/>
</dbReference>
<dbReference type="GO" id="GO:0046677">
    <property type="term" value="P:response to antibiotic"/>
    <property type="evidence" value="ECO:0007669"/>
    <property type="project" value="UniProtKB-KW"/>
</dbReference>
<dbReference type="Proteomes" id="UP000245647">
    <property type="component" value="Unassembled WGS sequence"/>
</dbReference>
<keyword evidence="5" id="KW-1003">Cell membrane</keyword>
<dbReference type="Pfam" id="PF09924">
    <property type="entry name" value="LPG_synthase_C"/>
    <property type="match status" value="1"/>
</dbReference>
<evidence type="ECO:0000256" key="1">
    <source>
        <dbReference type="ARBA" id="ARBA00004651"/>
    </source>
</evidence>
<feature type="transmembrane region" description="Helical" evidence="14">
    <location>
        <begin position="293"/>
        <end position="312"/>
    </location>
</feature>
<comment type="subcellular location">
    <subcellularLocation>
        <location evidence="1">Cell membrane</location>
        <topology evidence="1">Multi-pass membrane protein</topology>
    </subcellularLocation>
</comment>
<comment type="catalytic activity">
    <reaction evidence="13">
        <text>L-lysyl-tRNA(Lys) + a 1,2-diacyl-sn-glycero-3-phospho-(1'-sn-glycerol) = a 1,2-diacyl-sn-glycero-3-phospho-1'-(3'-O-L-lysyl)-sn-glycerol + tRNA(Lys)</text>
        <dbReference type="Rhea" id="RHEA:10668"/>
        <dbReference type="Rhea" id="RHEA-COMP:9696"/>
        <dbReference type="Rhea" id="RHEA-COMP:9697"/>
        <dbReference type="ChEBI" id="CHEBI:64716"/>
        <dbReference type="ChEBI" id="CHEBI:75792"/>
        <dbReference type="ChEBI" id="CHEBI:78442"/>
        <dbReference type="ChEBI" id="CHEBI:78529"/>
        <dbReference type="EC" id="2.3.2.3"/>
    </reaction>
</comment>
<evidence type="ECO:0000256" key="6">
    <source>
        <dbReference type="ARBA" id="ARBA00022679"/>
    </source>
</evidence>
<keyword evidence="7 14" id="KW-0812">Transmembrane</keyword>
<feature type="domain" description="Phosphatidylglycerol lysyltransferase C-terminal" evidence="15">
    <location>
        <begin position="560"/>
        <end position="853"/>
    </location>
</feature>
<dbReference type="OrthoDB" id="145485at2"/>
<dbReference type="AlphaFoldDB" id="A0A2U2PGD5"/>